<evidence type="ECO:0000256" key="1">
    <source>
        <dbReference type="SAM" id="MobiDB-lite"/>
    </source>
</evidence>
<evidence type="ECO:0000313" key="3">
    <source>
        <dbReference type="Proteomes" id="UP001396334"/>
    </source>
</evidence>
<sequence length="71" mass="7403">MSSNGGGSASNGERGGWEEKKRGERSMDEKGKEGGRGRGLATDTKAGVGQRSIERKPIQNIVTASLAGQLD</sequence>
<evidence type="ECO:0000313" key="2">
    <source>
        <dbReference type="EMBL" id="KAK9013948.1"/>
    </source>
</evidence>
<proteinExistence type="predicted"/>
<dbReference type="EMBL" id="JBBPBN010000021">
    <property type="protein sequence ID" value="KAK9013948.1"/>
    <property type="molecule type" value="Genomic_DNA"/>
</dbReference>
<feature type="region of interest" description="Disordered" evidence="1">
    <location>
        <begin position="1"/>
        <end position="71"/>
    </location>
</feature>
<dbReference type="Proteomes" id="UP001396334">
    <property type="component" value="Unassembled WGS sequence"/>
</dbReference>
<feature type="compositionally biased region" description="Basic and acidic residues" evidence="1">
    <location>
        <begin position="15"/>
        <end position="36"/>
    </location>
</feature>
<reference evidence="2 3" key="1">
    <citation type="journal article" date="2024" name="G3 (Bethesda)">
        <title>Genome assembly of Hibiscus sabdariffa L. provides insights into metabolisms of medicinal natural products.</title>
        <authorList>
            <person name="Kim T."/>
        </authorList>
    </citation>
    <scope>NUCLEOTIDE SEQUENCE [LARGE SCALE GENOMIC DNA]</scope>
    <source>
        <strain evidence="2">TK-2024</strain>
        <tissue evidence="2">Old leaves</tissue>
    </source>
</reference>
<protein>
    <submittedName>
        <fullName evidence="2">Uncharacterized protein</fullName>
    </submittedName>
</protein>
<organism evidence="2 3">
    <name type="scientific">Hibiscus sabdariffa</name>
    <name type="common">roselle</name>
    <dbReference type="NCBI Taxonomy" id="183260"/>
    <lineage>
        <taxon>Eukaryota</taxon>
        <taxon>Viridiplantae</taxon>
        <taxon>Streptophyta</taxon>
        <taxon>Embryophyta</taxon>
        <taxon>Tracheophyta</taxon>
        <taxon>Spermatophyta</taxon>
        <taxon>Magnoliopsida</taxon>
        <taxon>eudicotyledons</taxon>
        <taxon>Gunneridae</taxon>
        <taxon>Pentapetalae</taxon>
        <taxon>rosids</taxon>
        <taxon>malvids</taxon>
        <taxon>Malvales</taxon>
        <taxon>Malvaceae</taxon>
        <taxon>Malvoideae</taxon>
        <taxon>Hibiscus</taxon>
    </lineage>
</organism>
<accession>A0ABR2RLY5</accession>
<name>A0ABR2RLY5_9ROSI</name>
<gene>
    <name evidence="2" type="ORF">V6N11_005123</name>
</gene>
<comment type="caution">
    <text evidence="2">The sequence shown here is derived from an EMBL/GenBank/DDBJ whole genome shotgun (WGS) entry which is preliminary data.</text>
</comment>
<keyword evidence="3" id="KW-1185">Reference proteome</keyword>